<feature type="region of interest" description="Disordered" evidence="2">
    <location>
        <begin position="638"/>
        <end position="685"/>
    </location>
</feature>
<feature type="compositionally biased region" description="Polar residues" evidence="2">
    <location>
        <begin position="1107"/>
        <end position="1128"/>
    </location>
</feature>
<protein>
    <recommendedName>
        <fullName evidence="3">Rab-GAP TBC domain-containing protein</fullName>
    </recommendedName>
</protein>
<dbReference type="SUPFAM" id="SSF47923">
    <property type="entry name" value="Ypt/Rab-GAP domain of gyp1p"/>
    <property type="match status" value="2"/>
</dbReference>
<evidence type="ECO:0000259" key="3">
    <source>
        <dbReference type="PROSITE" id="PS50086"/>
    </source>
</evidence>
<comment type="similarity">
    <text evidence="1">Belongs to the IST1 family.</text>
</comment>
<dbReference type="PANTHER" id="PTHR12161">
    <property type="entry name" value="IST1 FAMILY MEMBER"/>
    <property type="match status" value="1"/>
</dbReference>
<feature type="compositionally biased region" description="Polar residues" evidence="2">
    <location>
        <begin position="1083"/>
        <end position="1093"/>
    </location>
</feature>
<gene>
    <name evidence="4" type="ORF">D9756_001855</name>
</gene>
<dbReference type="InterPro" id="IPR035969">
    <property type="entry name" value="Rab-GAP_TBC_sf"/>
</dbReference>
<dbReference type="PANTHER" id="PTHR12161:SF5">
    <property type="entry name" value="IST1 HOMOLOG"/>
    <property type="match status" value="1"/>
</dbReference>
<dbReference type="InterPro" id="IPR005061">
    <property type="entry name" value="Ist1"/>
</dbReference>
<dbReference type="Pfam" id="PF03398">
    <property type="entry name" value="Ist1"/>
    <property type="match status" value="1"/>
</dbReference>
<feature type="region of interest" description="Disordered" evidence="2">
    <location>
        <begin position="711"/>
        <end position="741"/>
    </location>
</feature>
<name>A0A8H5G4G0_9AGAR</name>
<dbReference type="GO" id="GO:0015031">
    <property type="term" value="P:protein transport"/>
    <property type="evidence" value="ECO:0007669"/>
    <property type="project" value="InterPro"/>
</dbReference>
<feature type="compositionally biased region" description="Low complexity" evidence="2">
    <location>
        <begin position="1208"/>
        <end position="1222"/>
    </location>
</feature>
<comment type="caution">
    <text evidence="4">The sequence shown here is derived from an EMBL/GenBank/DDBJ whole genome shotgun (WGS) entry which is preliminary data.</text>
</comment>
<reference evidence="4 5" key="1">
    <citation type="journal article" date="2020" name="ISME J.">
        <title>Uncovering the hidden diversity of litter-decomposition mechanisms in mushroom-forming fungi.</title>
        <authorList>
            <person name="Floudas D."/>
            <person name="Bentzer J."/>
            <person name="Ahren D."/>
            <person name="Johansson T."/>
            <person name="Persson P."/>
            <person name="Tunlid A."/>
        </authorList>
    </citation>
    <scope>NUCLEOTIDE SEQUENCE [LARGE SCALE GENOMIC DNA]</scope>
    <source>
        <strain evidence="4 5">CBS 146.42</strain>
    </source>
</reference>
<dbReference type="SMART" id="SM00164">
    <property type="entry name" value="TBC"/>
    <property type="match status" value="1"/>
</dbReference>
<feature type="compositionally biased region" description="Low complexity" evidence="2">
    <location>
        <begin position="955"/>
        <end position="964"/>
    </location>
</feature>
<feature type="compositionally biased region" description="Basic and acidic residues" evidence="2">
    <location>
        <begin position="1187"/>
        <end position="1196"/>
    </location>
</feature>
<feature type="region of interest" description="Disordered" evidence="2">
    <location>
        <begin position="852"/>
        <end position="937"/>
    </location>
</feature>
<evidence type="ECO:0000256" key="1">
    <source>
        <dbReference type="ARBA" id="ARBA00005536"/>
    </source>
</evidence>
<feature type="compositionally biased region" description="Polar residues" evidence="2">
    <location>
        <begin position="794"/>
        <end position="804"/>
    </location>
</feature>
<feature type="compositionally biased region" description="Acidic residues" evidence="2">
    <location>
        <begin position="648"/>
        <end position="670"/>
    </location>
</feature>
<keyword evidence="5" id="KW-1185">Reference proteome</keyword>
<dbReference type="Gene3D" id="1.20.1260.60">
    <property type="entry name" value="Vacuolar protein sorting-associated protein Ist1"/>
    <property type="match status" value="1"/>
</dbReference>
<feature type="compositionally biased region" description="Basic and acidic residues" evidence="2">
    <location>
        <begin position="966"/>
        <end position="976"/>
    </location>
</feature>
<proteinExistence type="inferred from homology"/>
<dbReference type="OrthoDB" id="29853at2759"/>
<feature type="compositionally biased region" description="Low complexity" evidence="2">
    <location>
        <begin position="711"/>
        <end position="723"/>
    </location>
</feature>
<dbReference type="Gene3D" id="1.10.472.80">
    <property type="entry name" value="Ypt/Rab-GAP domain of gyp1p, domain 3"/>
    <property type="match status" value="1"/>
</dbReference>
<dbReference type="InterPro" id="IPR000195">
    <property type="entry name" value="Rab-GAP-TBC_dom"/>
</dbReference>
<feature type="region of interest" description="Disordered" evidence="2">
    <location>
        <begin position="951"/>
        <end position="1222"/>
    </location>
</feature>
<dbReference type="InterPro" id="IPR042277">
    <property type="entry name" value="IST1-like"/>
</dbReference>
<dbReference type="EMBL" id="JAACJO010000005">
    <property type="protein sequence ID" value="KAF5358173.1"/>
    <property type="molecule type" value="Genomic_DNA"/>
</dbReference>
<feature type="region of interest" description="Disordered" evidence="2">
    <location>
        <begin position="130"/>
        <end position="154"/>
    </location>
</feature>
<dbReference type="Proteomes" id="UP000559027">
    <property type="component" value="Unassembled WGS sequence"/>
</dbReference>
<feature type="region of interest" description="Disordered" evidence="2">
    <location>
        <begin position="775"/>
        <end position="840"/>
    </location>
</feature>
<evidence type="ECO:0000313" key="4">
    <source>
        <dbReference type="EMBL" id="KAF5358173.1"/>
    </source>
</evidence>
<organism evidence="4 5">
    <name type="scientific">Leucocoprinus leucothites</name>
    <dbReference type="NCBI Taxonomy" id="201217"/>
    <lineage>
        <taxon>Eukaryota</taxon>
        <taxon>Fungi</taxon>
        <taxon>Dikarya</taxon>
        <taxon>Basidiomycota</taxon>
        <taxon>Agaricomycotina</taxon>
        <taxon>Agaricomycetes</taxon>
        <taxon>Agaricomycetidae</taxon>
        <taxon>Agaricales</taxon>
        <taxon>Agaricineae</taxon>
        <taxon>Agaricaceae</taxon>
        <taxon>Leucocoprinus</taxon>
    </lineage>
</organism>
<dbReference type="AlphaFoldDB" id="A0A8H5G4G0"/>
<sequence length="1222" mass="134160">MAWDSALVKTQLRSTIQYLGQLQARKDADAAITRKDIATLLDQGDVTLARSKAQKLIQDDTLADLLEVLEQQVGILLDRFAELEQQSPPSPALVEASSSIIFTASRIQLRDLNIISDMITNRLGDEVASSARDNRNNHVSPGVLRATSRPTPSSHHLDTYLERIAKSHGVSWNAGPRRQDLANPISEVLNPTTNPSIDITQLRRLCSQGIPDEPVWLRPRIWKLLMNVIPTDRSIWQRENTKQRDAYYDLVRRLLKPFTEFPPPVSPISGPDETLLEVYKHLTRIPLDLLSQLDSEPEELDSCPLHPNSPNGVRISFANCLDTRLQLLLRLDKNDQQNTTTTFTPEIRLEANVDPTPSISLTEPRTSLDSSNAPTTLLSSRTFGLGSASQRHVSALLRLLYIHASINPGNLSPYVPSLVIPLYTALMQEVEQEDLAHAEADSFWLFEAFVAEFAELEDDESLQPWMIRFGEQLERQDSELSEWMNVLGLHPSSPHFSRRWLSSMLTHTLPLPAVFPVWDIILSRPGRERGKHPRLDSLIEICAAMAIAAKPLIIKQRKAPGLWDRDPLGLPAQPGEGFLESLTILQSYPVDTLGGIDTILQLMTDLNHGQSPFSANGAGKKDQMGLGARIRVTMWKGFTNQVDSPDRSDDEDTSSDSTEEAEEEVDDGNETETPGHIPQSNSLTSRIANTVWRGITNQSSMDAPVSPVFAASPAASQPATPSAESKDILSSPGPAKDNANSAPANLWAYTEKLKDSDTMATLTKLSTNWRAKAMLTPWSRPKEPASAPVAPPQETRSALTSPVQKSADPDLKRSSLPIYDHTGTPYMPPPRPTFFRNPRDSFIPSAAASMLFSSTETSQREDSPPIETSGGLLEKTRNLQSSLRSLTRTPSPMPPPAAPKSGPRPLMLSSSSLITSTSSGRSRVLPPSNDSAGSAGEDWADVMKLHKSQFHRDSMSSVSSLSPSDAIHRKSTRSEYDSDSNASKIVPLNRRSVSPMAPASKLYHSRPPSTTSTISSDQAIPETPAKEDASGYQDTIGVASPKEDEITPNGNSDMPILPAQASLTRKSYRRKPEPSLSRPGDASDSSTGDTPSRASRLRSKRYPPRLSNLQIDNTAQFETGKQSTSPSSLAVPWPSEDLDVAITPKASSFDSNPLPASPSRSPKMKEERPRKVSNNTRHRKVSSSNRESARRSRADSTAEDGDDEGYDDLLSAYESEESSSLT</sequence>
<accession>A0A8H5G4G0</accession>
<feature type="compositionally biased region" description="Acidic residues" evidence="2">
    <location>
        <begin position="1197"/>
        <end position="1207"/>
    </location>
</feature>
<dbReference type="PROSITE" id="PS50086">
    <property type="entry name" value="TBC_RABGAP"/>
    <property type="match status" value="1"/>
</dbReference>
<evidence type="ECO:0000313" key="5">
    <source>
        <dbReference type="Proteomes" id="UP000559027"/>
    </source>
</evidence>
<feature type="compositionally biased region" description="Low complexity" evidence="2">
    <location>
        <begin position="899"/>
        <end position="923"/>
    </location>
</feature>
<evidence type="ECO:0000256" key="2">
    <source>
        <dbReference type="SAM" id="MobiDB-lite"/>
    </source>
</evidence>
<feature type="domain" description="Rab-GAP TBC" evidence="3">
    <location>
        <begin position="212"/>
        <end position="525"/>
    </location>
</feature>
<dbReference type="Pfam" id="PF00566">
    <property type="entry name" value="RabGAP-TBC"/>
    <property type="match status" value="1"/>
</dbReference>